<organism evidence="12 13">
    <name type="scientific">Truncatella angustata</name>
    <dbReference type="NCBI Taxonomy" id="152316"/>
    <lineage>
        <taxon>Eukaryota</taxon>
        <taxon>Fungi</taxon>
        <taxon>Dikarya</taxon>
        <taxon>Ascomycota</taxon>
        <taxon>Pezizomycotina</taxon>
        <taxon>Sordariomycetes</taxon>
        <taxon>Xylariomycetidae</taxon>
        <taxon>Amphisphaeriales</taxon>
        <taxon>Sporocadaceae</taxon>
        <taxon>Truncatella</taxon>
    </lineage>
</organism>
<dbReference type="PROSITE" id="PS51820">
    <property type="entry name" value="PA14"/>
    <property type="match status" value="1"/>
</dbReference>
<dbReference type="Pfam" id="PF14310">
    <property type="entry name" value="Fn3-like"/>
    <property type="match status" value="1"/>
</dbReference>
<dbReference type="SMART" id="SM01217">
    <property type="entry name" value="Fn3_like"/>
    <property type="match status" value="1"/>
</dbReference>
<dbReference type="AlphaFoldDB" id="A0A9P8UE10"/>
<dbReference type="InterPro" id="IPR037524">
    <property type="entry name" value="PA14/GLEYA"/>
</dbReference>
<dbReference type="RefSeq" id="XP_045954712.1">
    <property type="nucleotide sequence ID" value="XM_046096741.1"/>
</dbReference>
<evidence type="ECO:0000256" key="10">
    <source>
        <dbReference type="RuleBase" id="RU361161"/>
    </source>
</evidence>
<keyword evidence="13" id="KW-1185">Reference proteome</keyword>
<dbReference type="Pfam" id="PF01915">
    <property type="entry name" value="Glyco_hydro_3_C"/>
    <property type="match status" value="1"/>
</dbReference>
<dbReference type="GeneID" id="70125633"/>
<dbReference type="SUPFAM" id="SSF51445">
    <property type="entry name" value="(Trans)glycosidases"/>
    <property type="match status" value="1"/>
</dbReference>
<evidence type="ECO:0000256" key="3">
    <source>
        <dbReference type="ARBA" id="ARBA00005336"/>
    </source>
</evidence>
<dbReference type="PRINTS" id="PR00133">
    <property type="entry name" value="GLHYDRLASE3"/>
</dbReference>
<evidence type="ECO:0000313" key="12">
    <source>
        <dbReference type="EMBL" id="KAH6648200.1"/>
    </source>
</evidence>
<evidence type="ECO:0000256" key="8">
    <source>
        <dbReference type="ARBA" id="ARBA00023295"/>
    </source>
</evidence>
<dbReference type="Gene3D" id="2.60.120.260">
    <property type="entry name" value="Galactose-binding domain-like"/>
    <property type="match status" value="1"/>
</dbReference>
<keyword evidence="6" id="KW-0325">Glycoprotein</keyword>
<evidence type="ECO:0000256" key="4">
    <source>
        <dbReference type="ARBA" id="ARBA00012744"/>
    </source>
</evidence>
<dbReference type="InterPro" id="IPR019800">
    <property type="entry name" value="Glyco_hydro_3_AS"/>
</dbReference>
<gene>
    <name evidence="12" type="ORF">BKA67DRAFT_409944</name>
</gene>
<sequence length="827" mass="91023">MDFQSLLPQLTLEEKVSLLSGQNFTSTGGIKRLGIPQIKVADGINGVRPSQHESEMSTACFPNTTCLASTWDAELLEELGERLAKQARMKSAQVVLGPTINIHRDPRGGRNFECFSEDPLLSGQLAGAISNGLQKNGVGSCPKHFVCNDSELWRHYYDVQESVNGRVLREIYLAAWQHLLRVADPVGIMMAYNKVEGKFCSDSHPLMQEILREQWGYKGITMSDWFGTHATEGPIKAGLDLEMPFPVNRARKLVAAVKSGDISESEIDVRVAKMLELRDRTRDCHQDEPERSDVDEATSQTARNLAAGGIILLKNANEALPLNVSRSSKVAVIGEYAKDPVVTGGGSASCVPQYKVSHLDALREAAPENIIFEYTTGVRSRRVIPLAPTEILKTLDGHDGIEVNYFNEQSGEPILTEHRGKPQVWMLGEFPKGLDVPGSRIELTTKLTPTTSGKHTLAVRTTGDFALTVNGTEVLSGKKKEVSTEQFIFNHILLESRHDITMEADQAYDLRLVMKSPEKLTAGEPTPYAASICFEEFRSEDRDIENAVELARISDTSIIFAGRNGQYESEGYDLEEIRMPINQTKLIRAVAAASKRTILVLHCGNPIDISELVDDVDAVLNAHFPGQEGSRALADILTGKVSPSGRLATTWFKTLEDTPSFGHFPAKKLSDGTVVMKYAEGLQMGYRHPELERVRWPFGHGLSYTTFNYSDLSSKTEAGSSNQTLVCSVTVTNAGGVAGHEVVQLYVTPSDSTIVWRPAKELKAFKKIFLQPGESKTISLGSDLEVACSYWDEQEVAWRMDAGTYGVLVGQLSANFAVTRASCWNHL</sequence>
<comment type="caution">
    <text evidence="12">The sequence shown here is derived from an EMBL/GenBank/DDBJ whole genome shotgun (WGS) entry which is preliminary data.</text>
</comment>
<evidence type="ECO:0000256" key="1">
    <source>
        <dbReference type="ARBA" id="ARBA00000448"/>
    </source>
</evidence>
<evidence type="ECO:0000256" key="7">
    <source>
        <dbReference type="ARBA" id="ARBA00023277"/>
    </source>
</evidence>
<dbReference type="InterPro" id="IPR002772">
    <property type="entry name" value="Glyco_hydro_3_C"/>
</dbReference>
<evidence type="ECO:0000256" key="6">
    <source>
        <dbReference type="ARBA" id="ARBA00023180"/>
    </source>
</evidence>
<evidence type="ECO:0000256" key="5">
    <source>
        <dbReference type="ARBA" id="ARBA00022801"/>
    </source>
</evidence>
<name>A0A9P8UE10_9PEZI</name>
<dbReference type="InterPro" id="IPR001764">
    <property type="entry name" value="Glyco_hydro_3_N"/>
</dbReference>
<evidence type="ECO:0000256" key="9">
    <source>
        <dbReference type="ARBA" id="ARBA00023326"/>
    </source>
</evidence>
<evidence type="ECO:0000313" key="13">
    <source>
        <dbReference type="Proteomes" id="UP000758603"/>
    </source>
</evidence>
<accession>A0A9P8UE10</accession>
<keyword evidence="9 10" id="KW-0624">Polysaccharide degradation</keyword>
<reference evidence="12" key="1">
    <citation type="journal article" date="2021" name="Nat. Commun.">
        <title>Genetic determinants of endophytism in the Arabidopsis root mycobiome.</title>
        <authorList>
            <person name="Mesny F."/>
            <person name="Miyauchi S."/>
            <person name="Thiergart T."/>
            <person name="Pickel B."/>
            <person name="Atanasova L."/>
            <person name="Karlsson M."/>
            <person name="Huettel B."/>
            <person name="Barry K.W."/>
            <person name="Haridas S."/>
            <person name="Chen C."/>
            <person name="Bauer D."/>
            <person name="Andreopoulos W."/>
            <person name="Pangilinan J."/>
            <person name="LaButti K."/>
            <person name="Riley R."/>
            <person name="Lipzen A."/>
            <person name="Clum A."/>
            <person name="Drula E."/>
            <person name="Henrissat B."/>
            <person name="Kohler A."/>
            <person name="Grigoriev I.V."/>
            <person name="Martin F.M."/>
            <person name="Hacquard S."/>
        </authorList>
    </citation>
    <scope>NUCLEOTIDE SEQUENCE</scope>
    <source>
        <strain evidence="12">MPI-SDFR-AT-0073</strain>
    </source>
</reference>
<dbReference type="PROSITE" id="PS00775">
    <property type="entry name" value="GLYCOSYL_HYDROL_F3"/>
    <property type="match status" value="1"/>
</dbReference>
<dbReference type="Pfam" id="PF00933">
    <property type="entry name" value="Glyco_hydro_3"/>
    <property type="match status" value="1"/>
</dbReference>
<dbReference type="EMBL" id="JAGPXC010000008">
    <property type="protein sequence ID" value="KAH6648200.1"/>
    <property type="molecule type" value="Genomic_DNA"/>
</dbReference>
<dbReference type="PANTHER" id="PTHR42715">
    <property type="entry name" value="BETA-GLUCOSIDASE"/>
    <property type="match status" value="1"/>
</dbReference>
<dbReference type="Gene3D" id="3.20.20.300">
    <property type="entry name" value="Glycoside hydrolase, family 3, N-terminal domain"/>
    <property type="match status" value="1"/>
</dbReference>
<keyword evidence="8 10" id="KW-0326">Glycosidase</keyword>
<dbReference type="GO" id="GO:0009251">
    <property type="term" value="P:glucan catabolic process"/>
    <property type="evidence" value="ECO:0007669"/>
    <property type="project" value="TreeGrafter"/>
</dbReference>
<dbReference type="SUPFAM" id="SSF52279">
    <property type="entry name" value="Beta-D-glucan exohydrolase, C-terminal domain"/>
    <property type="match status" value="1"/>
</dbReference>
<dbReference type="Gene3D" id="2.60.40.10">
    <property type="entry name" value="Immunoglobulins"/>
    <property type="match status" value="1"/>
</dbReference>
<dbReference type="OrthoDB" id="10036721at2759"/>
<dbReference type="InterPro" id="IPR050288">
    <property type="entry name" value="Cellulose_deg_GH3"/>
</dbReference>
<evidence type="ECO:0000256" key="2">
    <source>
        <dbReference type="ARBA" id="ARBA00004987"/>
    </source>
</evidence>
<feature type="domain" description="PA14" evidence="11">
    <location>
        <begin position="396"/>
        <end position="548"/>
    </location>
</feature>
<comment type="pathway">
    <text evidence="2 10">Glycan metabolism; cellulose degradation.</text>
</comment>
<keyword evidence="7 10" id="KW-0119">Carbohydrate metabolism</keyword>
<protein>
    <recommendedName>
        <fullName evidence="4 10">beta-glucosidase</fullName>
        <ecNumber evidence="4 10">3.2.1.21</ecNumber>
    </recommendedName>
</protein>
<dbReference type="InterPro" id="IPR017853">
    <property type="entry name" value="GH"/>
</dbReference>
<evidence type="ECO:0000259" key="11">
    <source>
        <dbReference type="PROSITE" id="PS51820"/>
    </source>
</evidence>
<proteinExistence type="inferred from homology"/>
<dbReference type="InterPro" id="IPR026891">
    <property type="entry name" value="Fn3-like"/>
</dbReference>
<dbReference type="FunFam" id="2.60.40.10:FF:000495">
    <property type="entry name" value="Periplasmic beta-glucosidase"/>
    <property type="match status" value="1"/>
</dbReference>
<dbReference type="InterPro" id="IPR036881">
    <property type="entry name" value="Glyco_hydro_3_C_sf"/>
</dbReference>
<dbReference type="EC" id="3.2.1.21" evidence="4 10"/>
<dbReference type="InterPro" id="IPR036962">
    <property type="entry name" value="Glyco_hydro_3_N_sf"/>
</dbReference>
<keyword evidence="5 10" id="KW-0378">Hydrolase</keyword>
<dbReference type="InterPro" id="IPR013783">
    <property type="entry name" value="Ig-like_fold"/>
</dbReference>
<dbReference type="SUPFAM" id="SSF56988">
    <property type="entry name" value="Anthrax protective antigen"/>
    <property type="match status" value="1"/>
</dbReference>
<comment type="catalytic activity">
    <reaction evidence="1 10">
        <text>Hydrolysis of terminal, non-reducing beta-D-glucosyl residues with release of beta-D-glucose.</text>
        <dbReference type="EC" id="3.2.1.21"/>
    </reaction>
</comment>
<dbReference type="Gene3D" id="3.40.50.1700">
    <property type="entry name" value="Glycoside hydrolase family 3 C-terminal domain"/>
    <property type="match status" value="1"/>
</dbReference>
<dbReference type="Proteomes" id="UP000758603">
    <property type="component" value="Unassembled WGS sequence"/>
</dbReference>
<comment type="similarity">
    <text evidence="3 10">Belongs to the glycosyl hydrolase 3 family.</text>
</comment>
<dbReference type="PANTHER" id="PTHR42715:SF3">
    <property type="entry name" value="BETA-GLUCOSIDASE B-RELATED"/>
    <property type="match status" value="1"/>
</dbReference>
<dbReference type="GO" id="GO:0008422">
    <property type="term" value="F:beta-glucosidase activity"/>
    <property type="evidence" value="ECO:0007669"/>
    <property type="project" value="UniProtKB-EC"/>
</dbReference>